<evidence type="ECO:0000256" key="2">
    <source>
        <dbReference type="SAM" id="MobiDB-lite"/>
    </source>
</evidence>
<dbReference type="InterPro" id="IPR036964">
    <property type="entry name" value="RASGEF_cat_dom_sf"/>
</dbReference>
<reference evidence="4" key="1">
    <citation type="submission" date="2023-06" db="EMBL/GenBank/DDBJ databases">
        <title>Reference genome for the Northern bat (Eptesicus nilssonii), a most northern bat species.</title>
        <authorList>
            <person name="Laine V.N."/>
            <person name="Pulliainen A.T."/>
            <person name="Lilley T.M."/>
        </authorList>
    </citation>
    <scope>NUCLEOTIDE SEQUENCE</scope>
    <source>
        <strain evidence="4">BLF_Eptnil</strain>
        <tissue evidence="4">Kidney</tissue>
    </source>
</reference>
<dbReference type="SUPFAM" id="SSF48366">
    <property type="entry name" value="Ras GEF"/>
    <property type="match status" value="1"/>
</dbReference>
<comment type="caution">
    <text evidence="4">The sequence shown here is derived from an EMBL/GenBank/DDBJ whole genome shotgun (WGS) entry which is preliminary data.</text>
</comment>
<feature type="compositionally biased region" description="Polar residues" evidence="2">
    <location>
        <begin position="510"/>
        <end position="520"/>
    </location>
</feature>
<dbReference type="Gene3D" id="1.10.840.10">
    <property type="entry name" value="Ras guanine-nucleotide exchange factors catalytic domain"/>
    <property type="match status" value="1"/>
</dbReference>
<name>A0AA40LHF0_CNENI</name>
<dbReference type="InterPro" id="IPR023578">
    <property type="entry name" value="Ras_GEF_dom_sf"/>
</dbReference>
<dbReference type="InterPro" id="IPR008937">
    <property type="entry name" value="Ras-like_GEF"/>
</dbReference>
<dbReference type="PANTHER" id="PTHR23113">
    <property type="entry name" value="GUANINE NUCLEOTIDE EXCHANGE FACTOR"/>
    <property type="match status" value="1"/>
</dbReference>
<proteinExistence type="predicted"/>
<organism evidence="4 5">
    <name type="scientific">Cnephaeus nilssonii</name>
    <name type="common">Northern bat</name>
    <name type="synonym">Eptesicus nilssonii</name>
    <dbReference type="NCBI Taxonomy" id="3371016"/>
    <lineage>
        <taxon>Eukaryota</taxon>
        <taxon>Metazoa</taxon>
        <taxon>Chordata</taxon>
        <taxon>Craniata</taxon>
        <taxon>Vertebrata</taxon>
        <taxon>Euteleostomi</taxon>
        <taxon>Mammalia</taxon>
        <taxon>Eutheria</taxon>
        <taxon>Laurasiatheria</taxon>
        <taxon>Chiroptera</taxon>
        <taxon>Yangochiroptera</taxon>
        <taxon>Vespertilionidae</taxon>
        <taxon>Cnephaeus</taxon>
    </lineage>
</organism>
<evidence type="ECO:0000259" key="3">
    <source>
        <dbReference type="Pfam" id="PF00617"/>
    </source>
</evidence>
<feature type="region of interest" description="Disordered" evidence="2">
    <location>
        <begin position="510"/>
        <end position="547"/>
    </location>
</feature>
<dbReference type="GO" id="GO:0005085">
    <property type="term" value="F:guanyl-nucleotide exchange factor activity"/>
    <property type="evidence" value="ECO:0007669"/>
    <property type="project" value="UniProtKB-KW"/>
</dbReference>
<keyword evidence="1" id="KW-0344">Guanine-nucleotide releasing factor</keyword>
<accession>A0AA40LHF0</accession>
<sequence length="611" mass="68476">MPRLLTPPGRDRALSFQKCNKDITEELDDRFIDAINGYKGQMCQARKSVQCQTESSKEDIVEELVNVFNYSTFLNPGKVHQATDTIQCAAELTLNLREVCRMRALQKGTLEKVAVSLVPAFPAGNIPHICTLMPIHPAFSRAQGATASVMGTWLDRVQYFGHPLLSSWFIMKQALVLHSLPTPHPVGLVKSFWVELEHLEPIEAQWEEPPPELKHTPEPEEGPVPGLQPGPAVVVLEPSGPPTLIQITTEPAPFPTTNYPRAATPKHLIRQVNLPSKTGVRATDSNGCELFKKLLPHQFLGSVWSQRAKPGKEHVASSVHATITQFNHVATCVITTCLGDPSMMSRIGPKWWSTGLRWPRWKQPSTCATLMLYHQESKKRLQKKAVSSPSLWPQEQKVMEKTVLLEVVVQKYKIESEEQFEAWFWALEQLIENDRAIASMVGTWLGQAQGFEQPLPSAWLQVEQALIPINSPASHLVGHAQNLWVELEHLVPTKATQEAEVCPVSCPIHQLSSAPDTQPRTEPPPSEDSSQDWSMSSKPHSHRRPIHSVHNSGRLLCQALSFSHEQKPDSKEEQANQPFIIRVTRFHGVNRGGKHLKRHLPGWPCRLGRLP</sequence>
<evidence type="ECO:0000313" key="5">
    <source>
        <dbReference type="Proteomes" id="UP001177744"/>
    </source>
</evidence>
<feature type="compositionally biased region" description="Low complexity" evidence="2">
    <location>
        <begin position="527"/>
        <end position="537"/>
    </location>
</feature>
<gene>
    <name evidence="4" type="ORF">QTO34_006396</name>
</gene>
<dbReference type="EMBL" id="JAULJE010000017">
    <property type="protein sequence ID" value="KAK1332865.1"/>
    <property type="molecule type" value="Genomic_DNA"/>
</dbReference>
<feature type="domain" description="Ras-GEF" evidence="3">
    <location>
        <begin position="289"/>
        <end position="346"/>
    </location>
</feature>
<dbReference type="InterPro" id="IPR001895">
    <property type="entry name" value="RASGEF_cat_dom"/>
</dbReference>
<feature type="region of interest" description="Disordered" evidence="2">
    <location>
        <begin position="206"/>
        <end position="225"/>
    </location>
</feature>
<keyword evidence="5" id="KW-1185">Reference proteome</keyword>
<protein>
    <recommendedName>
        <fullName evidence="3">Ras-GEF domain-containing protein</fullName>
    </recommendedName>
</protein>
<dbReference type="GO" id="GO:0007265">
    <property type="term" value="P:Ras protein signal transduction"/>
    <property type="evidence" value="ECO:0007669"/>
    <property type="project" value="TreeGrafter"/>
</dbReference>
<dbReference type="Pfam" id="PF00617">
    <property type="entry name" value="RasGEF"/>
    <property type="match status" value="1"/>
</dbReference>
<dbReference type="PANTHER" id="PTHR23113:SF35">
    <property type="entry name" value="RAL GUANINE NUCLEOTIDE DISSOCIATION STIMULATOR"/>
    <property type="match status" value="1"/>
</dbReference>
<evidence type="ECO:0000313" key="4">
    <source>
        <dbReference type="EMBL" id="KAK1332865.1"/>
    </source>
</evidence>
<dbReference type="AlphaFoldDB" id="A0AA40LHF0"/>
<dbReference type="Proteomes" id="UP001177744">
    <property type="component" value="Unassembled WGS sequence"/>
</dbReference>
<evidence type="ECO:0000256" key="1">
    <source>
        <dbReference type="ARBA" id="ARBA00022658"/>
    </source>
</evidence>
<dbReference type="GO" id="GO:0005886">
    <property type="term" value="C:plasma membrane"/>
    <property type="evidence" value="ECO:0007669"/>
    <property type="project" value="TreeGrafter"/>
</dbReference>